<dbReference type="EMBL" id="CAKOFQ010006917">
    <property type="protein sequence ID" value="CAH1982216.1"/>
    <property type="molecule type" value="Genomic_DNA"/>
</dbReference>
<sequence length="48" mass="5577">MSRFKVTRKLKVTLQAHSKNSRSHFKVTRKLKVTFQGYISRLAPKVSS</sequence>
<gene>
    <name evidence="1" type="ORF">ACAOBT_LOCUS14890</name>
</gene>
<keyword evidence="2" id="KW-1185">Reference proteome</keyword>
<evidence type="ECO:0000313" key="1">
    <source>
        <dbReference type="EMBL" id="CAH1982216.1"/>
    </source>
</evidence>
<dbReference type="AlphaFoldDB" id="A0A9P0PIM6"/>
<proteinExistence type="predicted"/>
<dbReference type="Proteomes" id="UP001152888">
    <property type="component" value="Unassembled WGS sequence"/>
</dbReference>
<name>A0A9P0PIM6_ACAOB</name>
<organism evidence="1 2">
    <name type="scientific">Acanthoscelides obtectus</name>
    <name type="common">Bean weevil</name>
    <name type="synonym">Bruchus obtectus</name>
    <dbReference type="NCBI Taxonomy" id="200917"/>
    <lineage>
        <taxon>Eukaryota</taxon>
        <taxon>Metazoa</taxon>
        <taxon>Ecdysozoa</taxon>
        <taxon>Arthropoda</taxon>
        <taxon>Hexapoda</taxon>
        <taxon>Insecta</taxon>
        <taxon>Pterygota</taxon>
        <taxon>Neoptera</taxon>
        <taxon>Endopterygota</taxon>
        <taxon>Coleoptera</taxon>
        <taxon>Polyphaga</taxon>
        <taxon>Cucujiformia</taxon>
        <taxon>Chrysomeloidea</taxon>
        <taxon>Chrysomelidae</taxon>
        <taxon>Bruchinae</taxon>
        <taxon>Bruchini</taxon>
        <taxon>Acanthoscelides</taxon>
    </lineage>
</organism>
<reference evidence="1" key="1">
    <citation type="submission" date="2022-03" db="EMBL/GenBank/DDBJ databases">
        <authorList>
            <person name="Sayadi A."/>
        </authorList>
    </citation>
    <scope>NUCLEOTIDE SEQUENCE</scope>
</reference>
<comment type="caution">
    <text evidence="1">The sequence shown here is derived from an EMBL/GenBank/DDBJ whole genome shotgun (WGS) entry which is preliminary data.</text>
</comment>
<evidence type="ECO:0000313" key="2">
    <source>
        <dbReference type="Proteomes" id="UP001152888"/>
    </source>
</evidence>
<protein>
    <submittedName>
        <fullName evidence="1">Uncharacterized protein</fullName>
    </submittedName>
</protein>
<accession>A0A9P0PIM6</accession>